<dbReference type="EMBL" id="GIBP01003345">
    <property type="protein sequence ID" value="NDV32314.1"/>
    <property type="molecule type" value="Transcribed_RNA"/>
</dbReference>
<evidence type="ECO:0000256" key="1">
    <source>
        <dbReference type="ARBA" id="ARBA00022441"/>
    </source>
</evidence>
<reference evidence="4" key="1">
    <citation type="journal article" date="2020" name="J. Eukaryot. Microbiol.">
        <title>De novo Sequencing, Assembly and Annotation of the Transcriptome for the Free-Living Testate Amoeba Arcella intermedia.</title>
        <authorList>
            <person name="Ribeiro G.M."/>
            <person name="Porfirio-Sousa A.L."/>
            <person name="Maurer-Alcala X.X."/>
            <person name="Katz L.A."/>
            <person name="Lahr D.J.G."/>
        </authorList>
    </citation>
    <scope>NUCLEOTIDE SEQUENCE</scope>
</reference>
<dbReference type="PANTHER" id="PTHR46093">
    <property type="entry name" value="ACYL-COA-BINDING DOMAIN-CONTAINING PROTEIN 5"/>
    <property type="match status" value="1"/>
</dbReference>
<protein>
    <submittedName>
        <fullName evidence="4">Uncharacterized protein</fullName>
    </submittedName>
</protein>
<sequence>MLSDIYGKFSKLRVRGDVPEVRERHTASLVGKRVYIIGGYSRSGETYYNNIYAFETETLTWTALEATGVPPEKRCGHSASAIDGKIWIFGGRVKVKKGGLLDDERFGVQYRNDLYCYDPVPNEWYRYEPSGVGPSPRSLHSAVVVGRKIYIFGGAASSGTRDDSSGFCDLYELSIDTMSWRECETHNTPPSPCYGNSATYIGDNKILYFGGKGYKVQNTIHILDLNTMSWHQFAYAGNQLASRWGHSATFHENNRVVLYGGRDDTGYLSSIETILIPNELIELKPEEVAKEDVKKKGEEKQRLRETMGNLQNTAQTLQDIIVQMGEQMLTQKRTLTESRKVLLGIKQENEMLRRKLALAKQNQKLF</sequence>
<dbReference type="SUPFAM" id="SSF117281">
    <property type="entry name" value="Kelch motif"/>
    <property type="match status" value="1"/>
</dbReference>
<dbReference type="InterPro" id="IPR015915">
    <property type="entry name" value="Kelch-typ_b-propeller"/>
</dbReference>
<feature type="coiled-coil region" evidence="3">
    <location>
        <begin position="293"/>
        <end position="362"/>
    </location>
</feature>
<organism evidence="4">
    <name type="scientific">Arcella intermedia</name>
    <dbReference type="NCBI Taxonomy" id="1963864"/>
    <lineage>
        <taxon>Eukaryota</taxon>
        <taxon>Amoebozoa</taxon>
        <taxon>Tubulinea</taxon>
        <taxon>Elardia</taxon>
        <taxon>Arcellinida</taxon>
        <taxon>Sphaerothecina</taxon>
        <taxon>Arcellidae</taxon>
        <taxon>Arcella</taxon>
    </lineage>
</organism>
<dbReference type="PANTHER" id="PTHR46093:SF18">
    <property type="entry name" value="FIBRONECTIN TYPE-III DOMAIN-CONTAINING PROTEIN"/>
    <property type="match status" value="1"/>
</dbReference>
<keyword evidence="3" id="KW-0175">Coiled coil</keyword>
<dbReference type="Pfam" id="PF01344">
    <property type="entry name" value="Kelch_1"/>
    <property type="match status" value="1"/>
</dbReference>
<evidence type="ECO:0000256" key="2">
    <source>
        <dbReference type="ARBA" id="ARBA00022737"/>
    </source>
</evidence>
<keyword evidence="2" id="KW-0677">Repeat</keyword>
<name>A0A6B2L5R0_9EUKA</name>
<accession>A0A6B2L5R0</accession>
<dbReference type="AlphaFoldDB" id="A0A6B2L5R0"/>
<evidence type="ECO:0000313" key="4">
    <source>
        <dbReference type="EMBL" id="NDV32314.1"/>
    </source>
</evidence>
<keyword evidence="1" id="KW-0880">Kelch repeat</keyword>
<evidence type="ECO:0000256" key="3">
    <source>
        <dbReference type="SAM" id="Coils"/>
    </source>
</evidence>
<dbReference type="Gene3D" id="2.120.10.80">
    <property type="entry name" value="Kelch-type beta propeller"/>
    <property type="match status" value="2"/>
</dbReference>
<proteinExistence type="predicted"/>
<dbReference type="InterPro" id="IPR006652">
    <property type="entry name" value="Kelch_1"/>
</dbReference>
<dbReference type="Pfam" id="PF24681">
    <property type="entry name" value="Kelch_KLHDC2_KLHL20_DRC7"/>
    <property type="match status" value="1"/>
</dbReference>